<dbReference type="GO" id="GO:0005643">
    <property type="term" value="C:nuclear pore"/>
    <property type="evidence" value="ECO:0007669"/>
    <property type="project" value="InterPro"/>
</dbReference>
<reference evidence="3" key="1">
    <citation type="submission" date="2023-04" db="EMBL/GenBank/DDBJ databases">
        <title>Ambrosiozyma monospora NBRC 1965.</title>
        <authorList>
            <person name="Ichikawa N."/>
            <person name="Sato H."/>
            <person name="Tonouchi N."/>
        </authorList>
    </citation>
    <scope>NUCLEOTIDE SEQUENCE</scope>
    <source>
        <strain evidence="3">NBRC 1965</strain>
    </source>
</reference>
<feature type="compositionally biased region" description="Low complexity" evidence="1">
    <location>
        <begin position="70"/>
        <end position="82"/>
    </location>
</feature>
<feature type="compositionally biased region" description="Basic and acidic residues" evidence="1">
    <location>
        <begin position="206"/>
        <end position="223"/>
    </location>
</feature>
<gene>
    <name evidence="3" type="ORF">Amon01_000810200</name>
</gene>
<accession>A0A9W6Z4G7</accession>
<feature type="compositionally biased region" description="Basic and acidic residues" evidence="1">
    <location>
        <begin position="304"/>
        <end position="321"/>
    </location>
</feature>
<feature type="compositionally biased region" description="Low complexity" evidence="1">
    <location>
        <begin position="175"/>
        <end position="186"/>
    </location>
</feature>
<keyword evidence="4" id="KW-1185">Reference proteome</keyword>
<evidence type="ECO:0000313" key="3">
    <source>
        <dbReference type="EMBL" id="GMG56033.1"/>
    </source>
</evidence>
<evidence type="ECO:0000256" key="1">
    <source>
        <dbReference type="SAM" id="MobiDB-lite"/>
    </source>
</evidence>
<feature type="region of interest" description="Disordered" evidence="1">
    <location>
        <begin position="264"/>
        <end position="285"/>
    </location>
</feature>
<feature type="region of interest" description="Disordered" evidence="1">
    <location>
        <begin position="298"/>
        <end position="359"/>
    </location>
</feature>
<protein>
    <submittedName>
        <fullName evidence="3">Unnamed protein product</fullName>
    </submittedName>
</protein>
<dbReference type="AlphaFoldDB" id="A0A9W6Z4G7"/>
<feature type="region of interest" description="Disordered" evidence="1">
    <location>
        <begin position="175"/>
        <end position="194"/>
    </location>
</feature>
<evidence type="ECO:0000259" key="2">
    <source>
        <dbReference type="Pfam" id="PF08911"/>
    </source>
</evidence>
<dbReference type="Pfam" id="PF08911">
    <property type="entry name" value="NUP50"/>
    <property type="match status" value="1"/>
</dbReference>
<comment type="caution">
    <text evidence="3">The sequence shown here is derived from an EMBL/GenBank/DDBJ whole genome shotgun (WGS) entry which is preliminary data.</text>
</comment>
<proteinExistence type="predicted"/>
<feature type="region of interest" description="Disordered" evidence="1">
    <location>
        <begin position="1"/>
        <end position="88"/>
    </location>
</feature>
<sequence length="359" mass="38839">MSGKRIKSQLTRENYEGSGRDSDEEYVAPTMASKEKMATRKIAGYKPKFGAKKASDSAPSTTGLFGFLNKPSTTPPSSKSPSNGQTASNGLSVIDQALQLKSLNANFLQAINNAITKNPVADLTPILKKYSDYYEKVQSNKIQVSQPIVPLVPVKPHDSSNDKFKGNFSFNPTATAASSTSAAPTFTPSPAPAVTPVFNQPATIVTEKRSEENKVVPETKPAQDSDVIEVDSESEDESDDEVKIEGPKFEVKALPKSKDYGFKFGYVPPPDSDSDSEDEVKIEGPKFSLGTNVQIKDAVFKFPPKADKKDEQKDEKKDESKPASGFAFKPTESANKPASTPAPVFNFTASKAAEEQKPR</sequence>
<feature type="domain" description="Nuclear pore complex NUP2/50/61" evidence="2">
    <location>
        <begin position="7"/>
        <end position="71"/>
    </location>
</feature>
<dbReference type="Proteomes" id="UP001165063">
    <property type="component" value="Unassembled WGS sequence"/>
</dbReference>
<feature type="compositionally biased region" description="Acidic residues" evidence="1">
    <location>
        <begin position="226"/>
        <end position="240"/>
    </location>
</feature>
<evidence type="ECO:0000313" key="4">
    <source>
        <dbReference type="Proteomes" id="UP001165063"/>
    </source>
</evidence>
<name>A0A9W6Z4G7_AMBMO</name>
<dbReference type="OrthoDB" id="185618at2759"/>
<dbReference type="InterPro" id="IPR015007">
    <property type="entry name" value="NUP2/50/61"/>
</dbReference>
<feature type="region of interest" description="Disordered" evidence="1">
    <location>
        <begin position="205"/>
        <end position="248"/>
    </location>
</feature>
<dbReference type="EMBL" id="BSXU01006661">
    <property type="protein sequence ID" value="GMG56033.1"/>
    <property type="molecule type" value="Genomic_DNA"/>
</dbReference>
<organism evidence="3 4">
    <name type="scientific">Ambrosiozyma monospora</name>
    <name type="common">Yeast</name>
    <name type="synonym">Endomycopsis monosporus</name>
    <dbReference type="NCBI Taxonomy" id="43982"/>
    <lineage>
        <taxon>Eukaryota</taxon>
        <taxon>Fungi</taxon>
        <taxon>Dikarya</taxon>
        <taxon>Ascomycota</taxon>
        <taxon>Saccharomycotina</taxon>
        <taxon>Pichiomycetes</taxon>
        <taxon>Pichiales</taxon>
        <taxon>Pichiaceae</taxon>
        <taxon>Ambrosiozyma</taxon>
    </lineage>
</organism>